<name>Q0U7S8_PHANO</name>
<feature type="compositionally biased region" description="Basic and acidic residues" evidence="1">
    <location>
        <begin position="7"/>
        <end position="16"/>
    </location>
</feature>
<feature type="region of interest" description="Disordered" evidence="1">
    <location>
        <begin position="65"/>
        <end position="121"/>
    </location>
</feature>
<dbReference type="InParanoid" id="Q0U7S8"/>
<protein>
    <submittedName>
        <fullName evidence="2">Uncharacterized protein</fullName>
    </submittedName>
</protein>
<evidence type="ECO:0000313" key="3">
    <source>
        <dbReference type="Proteomes" id="UP000001055"/>
    </source>
</evidence>
<feature type="compositionally biased region" description="Polar residues" evidence="1">
    <location>
        <begin position="100"/>
        <end position="121"/>
    </location>
</feature>
<dbReference type="AlphaFoldDB" id="Q0U7S8"/>
<proteinExistence type="predicted"/>
<sequence length="121" mass="13225">MFARRRKPDESTKCQDDGGQSGELHGRPPPASSSFLHKESLLDLHNTTQPPTVCTKLHIRTHTTPLEAPTVTSPARLPLAPIPNRRPFPRQNATIAHFDSTASASSSHYPLAKPSQTAARE</sequence>
<evidence type="ECO:0000313" key="2">
    <source>
        <dbReference type="EMBL" id="EAT80598.1"/>
    </source>
</evidence>
<organism evidence="2 3">
    <name type="scientific">Phaeosphaeria nodorum (strain SN15 / ATCC MYA-4574 / FGSC 10173)</name>
    <name type="common">Glume blotch fungus</name>
    <name type="synonym">Parastagonospora nodorum</name>
    <dbReference type="NCBI Taxonomy" id="321614"/>
    <lineage>
        <taxon>Eukaryota</taxon>
        <taxon>Fungi</taxon>
        <taxon>Dikarya</taxon>
        <taxon>Ascomycota</taxon>
        <taxon>Pezizomycotina</taxon>
        <taxon>Dothideomycetes</taxon>
        <taxon>Pleosporomycetidae</taxon>
        <taxon>Pleosporales</taxon>
        <taxon>Pleosporineae</taxon>
        <taxon>Phaeosphaeriaceae</taxon>
        <taxon>Parastagonospora</taxon>
    </lineage>
</organism>
<accession>Q0U7S8</accession>
<dbReference type="GeneID" id="5979325"/>
<reference evidence="3" key="1">
    <citation type="journal article" date="2007" name="Plant Cell">
        <title>Dothideomycete-plant interactions illuminated by genome sequencing and EST analysis of the wheat pathogen Stagonospora nodorum.</title>
        <authorList>
            <person name="Hane J.K."/>
            <person name="Lowe R.G."/>
            <person name="Solomon P.S."/>
            <person name="Tan K.C."/>
            <person name="Schoch C.L."/>
            <person name="Spatafora J.W."/>
            <person name="Crous P.W."/>
            <person name="Kodira C."/>
            <person name="Birren B.W."/>
            <person name="Galagan J.E."/>
            <person name="Torriani S.F."/>
            <person name="McDonald B.A."/>
            <person name="Oliver R.P."/>
        </authorList>
    </citation>
    <scope>NUCLEOTIDE SEQUENCE [LARGE SCALE GENOMIC DNA]</scope>
    <source>
        <strain evidence="3">SN15 / ATCC MYA-4574 / FGSC 10173</strain>
    </source>
</reference>
<dbReference type="Proteomes" id="UP000001055">
    <property type="component" value="Unassembled WGS sequence"/>
</dbReference>
<gene>
    <name evidence="2" type="ORF">SNOG_12186</name>
</gene>
<feature type="region of interest" description="Disordered" evidence="1">
    <location>
        <begin position="1"/>
        <end position="47"/>
    </location>
</feature>
<dbReference type="RefSeq" id="XP_001802415.1">
    <property type="nucleotide sequence ID" value="XM_001802363.1"/>
</dbReference>
<dbReference type="HOGENOM" id="CLU_2038879_0_0_1"/>
<evidence type="ECO:0000256" key="1">
    <source>
        <dbReference type="SAM" id="MobiDB-lite"/>
    </source>
</evidence>
<dbReference type="KEGG" id="pno:SNOG_12186"/>
<dbReference type="EMBL" id="CH445345">
    <property type="protein sequence ID" value="EAT80598.1"/>
    <property type="molecule type" value="Genomic_DNA"/>
</dbReference>